<dbReference type="EMBL" id="RQTK01000424">
    <property type="protein sequence ID" value="RUS79866.1"/>
    <property type="molecule type" value="Genomic_DNA"/>
</dbReference>
<dbReference type="AlphaFoldDB" id="A0A433TE76"/>
<keyword evidence="2" id="KW-1185">Reference proteome</keyword>
<protein>
    <submittedName>
        <fullName evidence="1">Uncharacterized protein</fullName>
    </submittedName>
</protein>
<evidence type="ECO:0000313" key="2">
    <source>
        <dbReference type="Proteomes" id="UP000271974"/>
    </source>
</evidence>
<evidence type="ECO:0000313" key="1">
    <source>
        <dbReference type="EMBL" id="RUS79866.1"/>
    </source>
</evidence>
<proteinExistence type="predicted"/>
<dbReference type="OrthoDB" id="6151888at2759"/>
<accession>A0A433TE76</accession>
<reference evidence="1 2" key="1">
    <citation type="submission" date="2019-01" db="EMBL/GenBank/DDBJ databases">
        <title>A draft genome assembly of the solar-powered sea slug Elysia chlorotica.</title>
        <authorList>
            <person name="Cai H."/>
            <person name="Li Q."/>
            <person name="Fang X."/>
            <person name="Li J."/>
            <person name="Curtis N.E."/>
            <person name="Altenburger A."/>
            <person name="Shibata T."/>
            <person name="Feng M."/>
            <person name="Maeda T."/>
            <person name="Schwartz J.A."/>
            <person name="Shigenobu S."/>
            <person name="Lundholm N."/>
            <person name="Nishiyama T."/>
            <person name="Yang H."/>
            <person name="Hasebe M."/>
            <person name="Li S."/>
            <person name="Pierce S.K."/>
            <person name="Wang J."/>
        </authorList>
    </citation>
    <scope>NUCLEOTIDE SEQUENCE [LARGE SCALE GENOMIC DNA]</scope>
    <source>
        <strain evidence="1">EC2010</strain>
        <tissue evidence="1">Whole organism of an adult</tissue>
    </source>
</reference>
<gene>
    <name evidence="1" type="ORF">EGW08_012392</name>
</gene>
<name>A0A433TE76_ELYCH</name>
<comment type="caution">
    <text evidence="1">The sequence shown here is derived from an EMBL/GenBank/DDBJ whole genome shotgun (WGS) entry which is preliminary data.</text>
</comment>
<dbReference type="STRING" id="188477.A0A433TE76"/>
<dbReference type="Proteomes" id="UP000271974">
    <property type="component" value="Unassembled WGS sequence"/>
</dbReference>
<organism evidence="1 2">
    <name type="scientific">Elysia chlorotica</name>
    <name type="common">Eastern emerald elysia</name>
    <name type="synonym">Sea slug</name>
    <dbReference type="NCBI Taxonomy" id="188477"/>
    <lineage>
        <taxon>Eukaryota</taxon>
        <taxon>Metazoa</taxon>
        <taxon>Spiralia</taxon>
        <taxon>Lophotrochozoa</taxon>
        <taxon>Mollusca</taxon>
        <taxon>Gastropoda</taxon>
        <taxon>Heterobranchia</taxon>
        <taxon>Euthyneura</taxon>
        <taxon>Panpulmonata</taxon>
        <taxon>Sacoglossa</taxon>
        <taxon>Placobranchoidea</taxon>
        <taxon>Plakobranchidae</taxon>
        <taxon>Elysia</taxon>
    </lineage>
</organism>
<sequence>MTRGKWVPRSYTKKEMDTLSEFVRMSREQHFLPPSLERPDGLCGNVTFSHLAGKMHNLLWFRALCDPQGSNPCCFNNKCTGGLSVQECQCPHCYDMRQPIHAEFATWVPSDPVCKIKQFHNKTDTCQMLGNSTVLMIGDSFMRHVYIALLSLLRSDLPHGPKVAKATSVQRFMCRGDYIYQQRCHALLDRDTNHCKNTTKLKFYEYISSKEGPVILNTITKLRDIPNSYVFLGIGIHDDFHFNIIAATSFGVA</sequence>